<gene>
    <name evidence="3" type="ORF">QBC47DRAFT_432598</name>
</gene>
<reference evidence="3" key="1">
    <citation type="submission" date="2023-06" db="EMBL/GenBank/DDBJ databases">
        <title>Genome-scale phylogeny and comparative genomics of the fungal order Sordariales.</title>
        <authorList>
            <consortium name="Lawrence Berkeley National Laboratory"/>
            <person name="Hensen N."/>
            <person name="Bonometti L."/>
            <person name="Westerberg I."/>
            <person name="Brannstrom I.O."/>
            <person name="Guillou S."/>
            <person name="Cros-Aarteil S."/>
            <person name="Calhoun S."/>
            <person name="Haridas S."/>
            <person name="Kuo A."/>
            <person name="Mondo S."/>
            <person name="Pangilinan J."/>
            <person name="Riley R."/>
            <person name="Labutti K."/>
            <person name="Andreopoulos B."/>
            <person name="Lipzen A."/>
            <person name="Chen C."/>
            <person name="Yanf M."/>
            <person name="Daum C."/>
            <person name="Ng V."/>
            <person name="Clum A."/>
            <person name="Steindorff A."/>
            <person name="Ohm R."/>
            <person name="Martin F."/>
            <person name="Silar P."/>
            <person name="Natvig D."/>
            <person name="Lalanne C."/>
            <person name="Gautier V."/>
            <person name="Ament-Velasquez S.L."/>
            <person name="Kruys A."/>
            <person name="Hutchinson M.I."/>
            <person name="Powell A.J."/>
            <person name="Barry K."/>
            <person name="Miller A.N."/>
            <person name="Grigoriev I.V."/>
            <person name="Debuchy R."/>
            <person name="Gladieux P."/>
            <person name="Thoren M.H."/>
            <person name="Johannesson H."/>
        </authorList>
    </citation>
    <scope>NUCLEOTIDE SEQUENCE</scope>
    <source>
        <strain evidence="3">PSN4</strain>
    </source>
</reference>
<accession>A0AAJ0B776</accession>
<protein>
    <recommendedName>
        <fullName evidence="2">Rho-GAP domain-containing protein</fullName>
    </recommendedName>
</protein>
<sequence>MSFKPVHRPLMQSHTGPSPPPRAEQKMDWISINTGCFAVSNAIAKTSLALGNFVREVRESRPDLDSIATLLHSLDSVLDLLKDDAATFPPRLARATPFVLGNCHRIVDEIDGCLGVLGRGGVPRIEKKSRWLASRDQIEKLRGTLDGYRVTLALAVDLIALTDPARVSTEHDARSSSETDLVCRDELALIASRIREAAELLRAEADTNGAFASLRRYVDLLYDHAISALDQELDRLQLRRRDPSFGDAPDSAIELSDDVRAFPLVTTSKAKEAVASDRVDDVVAKALWPKGYGGVPVGDIDELLDELAEMPVRPPTPPPRARARSSSTGHRPTLSNFSLPSSLSNSPHPVVHRDHPSGGSVAGSESSDPHSHDGSAPGVRTVITSGNRQPTSQERPQSRLGKVFGHIRHSTWENPRSEVPVPPSVRPSTSGQNGQDGPPPIRRRNSSISSAFRTFSLRRKPSPGPDPALAVEDIGAIFGVPLTQSMLVARGLAGARHDGGGSTSREYPLCVLRCVYFIRDAGGVQAPDIFGQDGNPAAVAELRDIFSDPGTSYGKEGLDWARYSVYDAADLVLLFLTELPAPLIPEAVVKRWVVLSRQATIRGSLAMRLDQGLDFWEEAFTGLRGPARALFKLLLNLWGEIADAADENDMTAERLAGRIMRPLMHMPVERYDTDFLLGLAFMIRKRSEYNLGLEKGRKSNAAF</sequence>
<organism evidence="3 4">
    <name type="scientific">Echria macrotheca</name>
    <dbReference type="NCBI Taxonomy" id="438768"/>
    <lineage>
        <taxon>Eukaryota</taxon>
        <taxon>Fungi</taxon>
        <taxon>Dikarya</taxon>
        <taxon>Ascomycota</taxon>
        <taxon>Pezizomycotina</taxon>
        <taxon>Sordariomycetes</taxon>
        <taxon>Sordariomycetidae</taxon>
        <taxon>Sordariales</taxon>
        <taxon>Schizotheciaceae</taxon>
        <taxon>Echria</taxon>
    </lineage>
</organism>
<dbReference type="InterPro" id="IPR008936">
    <property type="entry name" value="Rho_GTPase_activation_prot"/>
</dbReference>
<dbReference type="Gene3D" id="1.10.555.10">
    <property type="entry name" value="Rho GTPase activation protein"/>
    <property type="match status" value="1"/>
</dbReference>
<evidence type="ECO:0000259" key="2">
    <source>
        <dbReference type="PROSITE" id="PS50238"/>
    </source>
</evidence>
<dbReference type="Proteomes" id="UP001239445">
    <property type="component" value="Unassembled WGS sequence"/>
</dbReference>
<dbReference type="SUPFAM" id="SSF48350">
    <property type="entry name" value="GTPase activation domain, GAP"/>
    <property type="match status" value="1"/>
</dbReference>
<dbReference type="EMBL" id="MU839839">
    <property type="protein sequence ID" value="KAK1752807.1"/>
    <property type="molecule type" value="Genomic_DNA"/>
</dbReference>
<dbReference type="GO" id="GO:0007165">
    <property type="term" value="P:signal transduction"/>
    <property type="evidence" value="ECO:0007669"/>
    <property type="project" value="InterPro"/>
</dbReference>
<name>A0AAJ0B776_9PEZI</name>
<dbReference type="SMART" id="SM00324">
    <property type="entry name" value="RhoGAP"/>
    <property type="match status" value="1"/>
</dbReference>
<dbReference type="AlphaFoldDB" id="A0AAJ0B776"/>
<evidence type="ECO:0000313" key="3">
    <source>
        <dbReference type="EMBL" id="KAK1752807.1"/>
    </source>
</evidence>
<dbReference type="Pfam" id="PF00620">
    <property type="entry name" value="RhoGAP"/>
    <property type="match status" value="1"/>
</dbReference>
<proteinExistence type="predicted"/>
<feature type="domain" description="Rho-GAP" evidence="2">
    <location>
        <begin position="480"/>
        <end position="690"/>
    </location>
</feature>
<dbReference type="PROSITE" id="PS50238">
    <property type="entry name" value="RHOGAP"/>
    <property type="match status" value="1"/>
</dbReference>
<comment type="caution">
    <text evidence="3">The sequence shown here is derived from an EMBL/GenBank/DDBJ whole genome shotgun (WGS) entry which is preliminary data.</text>
</comment>
<feature type="region of interest" description="Disordered" evidence="1">
    <location>
        <begin position="1"/>
        <end position="25"/>
    </location>
</feature>
<feature type="region of interest" description="Disordered" evidence="1">
    <location>
        <begin position="310"/>
        <end position="447"/>
    </location>
</feature>
<feature type="compositionally biased region" description="Low complexity" evidence="1">
    <location>
        <begin position="324"/>
        <end position="347"/>
    </location>
</feature>
<evidence type="ECO:0000256" key="1">
    <source>
        <dbReference type="SAM" id="MobiDB-lite"/>
    </source>
</evidence>
<keyword evidence="4" id="KW-1185">Reference proteome</keyword>
<feature type="compositionally biased region" description="Polar residues" evidence="1">
    <location>
        <begin position="382"/>
        <end position="395"/>
    </location>
</feature>
<evidence type="ECO:0000313" key="4">
    <source>
        <dbReference type="Proteomes" id="UP001239445"/>
    </source>
</evidence>
<dbReference type="InterPro" id="IPR000198">
    <property type="entry name" value="RhoGAP_dom"/>
</dbReference>